<dbReference type="GO" id="GO:0007018">
    <property type="term" value="P:microtubule-based movement"/>
    <property type="evidence" value="ECO:0007669"/>
    <property type="project" value="InterPro"/>
</dbReference>
<dbReference type="PANTHER" id="PTHR24115:SF578">
    <property type="entry name" value="KINESIN-LIKE PROTEIN KIFC1"/>
    <property type="match status" value="1"/>
</dbReference>
<dbReference type="SMART" id="SM00129">
    <property type="entry name" value="KISc"/>
    <property type="match status" value="1"/>
</dbReference>
<evidence type="ECO:0000256" key="2">
    <source>
        <dbReference type="PROSITE-ProRule" id="PRU00175"/>
    </source>
</evidence>
<dbReference type="EMBL" id="LGRX02009457">
    <property type="protein sequence ID" value="KAK3271672.1"/>
    <property type="molecule type" value="Genomic_DNA"/>
</dbReference>
<proteinExistence type="inferred from homology"/>
<dbReference type="InterPro" id="IPR001841">
    <property type="entry name" value="Znf_RING"/>
</dbReference>
<dbReference type="GO" id="GO:0005524">
    <property type="term" value="F:ATP binding"/>
    <property type="evidence" value="ECO:0007669"/>
    <property type="project" value="UniProtKB-UniRule"/>
</dbReference>
<dbReference type="GO" id="GO:0008017">
    <property type="term" value="F:microtubule binding"/>
    <property type="evidence" value="ECO:0007669"/>
    <property type="project" value="InterPro"/>
</dbReference>
<keyword evidence="7" id="KW-1185">Reference proteome</keyword>
<dbReference type="Proteomes" id="UP001190700">
    <property type="component" value="Unassembled WGS sequence"/>
</dbReference>
<dbReference type="GO" id="GO:0016887">
    <property type="term" value="F:ATP hydrolysis activity"/>
    <property type="evidence" value="ECO:0007669"/>
    <property type="project" value="TreeGrafter"/>
</dbReference>
<sequence length="684" mass="74667">MTSKAADLADESWRPNQVIVDSVLERATNPEYESQYGFETRLPAGYERRVNNPIECGICTESFAQDEIRVGACDHAYCVGCWKGYIRQAMRDGLDALSVGCPNPECSSQVSEALVLEVADADCRVRYEQAELRQVEAERNRARDMRIFDMANHSGRSREAWEGSREGRDFLQPHAIAGGKNGSMEHLTLDELYSLGRRMQLGDERAPASSVAPGNGRDMRESREVPMHFSNAGIAASSKAYRTMSTRVEELRGQQWRNAERDAKQAWRLQQCKAKAGEMRDDLHSLRADLLTGLEEVARMAKHVEASVLQMHNLSQAVPLKADMRMFCRVRPEAGPYCLSIPSSHTVEVKGALGTRRAVFDHVFGPEVRSMEAARSLLGMPILALQGGNACVLVAGGASSGKSHLLFGHRHAEDRLAHEEGMLTRVTADLFASIERLQAPASEHGSQGGLPRRPFTVYVTAMEMSQEGISDLLSHPARPAPARRAKAPVGHEVKLDSYGRTYVSDLLAVELATATECDRILSLIAKRRSPARFEGSKQPPYAGAGASTHHPKVHCVVTLLVESVDIPVDRMSGRPCPGLAKCGKLTFVDVASDECTDKTALQSPATSALQEVLAAYSRGSLAAPYSLSPLTYYLQDTLVPRPSATVALYLCMSPSEARCGVNMASLEWADVLQISSASNSSPSL</sequence>
<evidence type="ECO:0000256" key="1">
    <source>
        <dbReference type="ARBA" id="ARBA00023175"/>
    </source>
</evidence>
<dbReference type="InterPro" id="IPR027640">
    <property type="entry name" value="Kinesin-like_fam"/>
</dbReference>
<evidence type="ECO:0000313" key="6">
    <source>
        <dbReference type="EMBL" id="KAK3271672.1"/>
    </source>
</evidence>
<keyword evidence="3" id="KW-0067">ATP-binding</keyword>
<dbReference type="PROSITE" id="PS50067">
    <property type="entry name" value="KINESIN_MOTOR_2"/>
    <property type="match status" value="1"/>
</dbReference>
<comment type="similarity">
    <text evidence="3">Belongs to the TRAFAC class myosin-kinesin ATPase superfamily. Kinesin family.</text>
</comment>
<dbReference type="InterPro" id="IPR036961">
    <property type="entry name" value="Kinesin_motor_dom_sf"/>
</dbReference>
<dbReference type="InterPro" id="IPR013083">
    <property type="entry name" value="Znf_RING/FYVE/PHD"/>
</dbReference>
<keyword evidence="2" id="KW-0479">Metal-binding</keyword>
<dbReference type="Gene3D" id="3.40.850.10">
    <property type="entry name" value="Kinesin motor domain"/>
    <property type="match status" value="1"/>
</dbReference>
<dbReference type="Gene3D" id="3.30.40.10">
    <property type="entry name" value="Zinc/RING finger domain, C3HC4 (zinc finger)"/>
    <property type="match status" value="1"/>
</dbReference>
<dbReference type="GO" id="GO:0005871">
    <property type="term" value="C:kinesin complex"/>
    <property type="evidence" value="ECO:0007669"/>
    <property type="project" value="TreeGrafter"/>
</dbReference>
<name>A0AAE0G4X7_9CHLO</name>
<keyword evidence="2" id="KW-0863">Zinc-finger</keyword>
<keyword evidence="3" id="KW-0547">Nucleotide-binding</keyword>
<keyword evidence="2" id="KW-0862">Zinc</keyword>
<dbReference type="PROSITE" id="PS50089">
    <property type="entry name" value="ZF_RING_2"/>
    <property type="match status" value="1"/>
</dbReference>
<protein>
    <recommendedName>
        <fullName evidence="8">RING-type domain-containing protein</fullName>
    </recommendedName>
</protein>
<dbReference type="GO" id="GO:0008270">
    <property type="term" value="F:zinc ion binding"/>
    <property type="evidence" value="ECO:0007669"/>
    <property type="project" value="UniProtKB-KW"/>
</dbReference>
<evidence type="ECO:0000259" key="4">
    <source>
        <dbReference type="PROSITE" id="PS50067"/>
    </source>
</evidence>
<dbReference type="InterPro" id="IPR001752">
    <property type="entry name" value="Kinesin_motor_dom"/>
</dbReference>
<dbReference type="AlphaFoldDB" id="A0AAE0G4X7"/>
<evidence type="ECO:0000256" key="3">
    <source>
        <dbReference type="PROSITE-ProRule" id="PRU00283"/>
    </source>
</evidence>
<dbReference type="PRINTS" id="PR00380">
    <property type="entry name" value="KINESINHEAVY"/>
</dbReference>
<dbReference type="PANTHER" id="PTHR24115">
    <property type="entry name" value="KINESIN-RELATED"/>
    <property type="match status" value="1"/>
</dbReference>
<feature type="domain" description="Kinesin motor" evidence="4">
    <location>
        <begin position="323"/>
        <end position="681"/>
    </location>
</feature>
<dbReference type="Pfam" id="PF00225">
    <property type="entry name" value="Kinesin"/>
    <property type="match status" value="1"/>
</dbReference>
<gene>
    <name evidence="6" type="ORF">CYMTET_19995</name>
</gene>
<organism evidence="6 7">
    <name type="scientific">Cymbomonas tetramitiformis</name>
    <dbReference type="NCBI Taxonomy" id="36881"/>
    <lineage>
        <taxon>Eukaryota</taxon>
        <taxon>Viridiplantae</taxon>
        <taxon>Chlorophyta</taxon>
        <taxon>Pyramimonadophyceae</taxon>
        <taxon>Pyramimonadales</taxon>
        <taxon>Pyramimonadaceae</taxon>
        <taxon>Cymbomonas</taxon>
    </lineage>
</organism>
<dbReference type="SUPFAM" id="SSF52540">
    <property type="entry name" value="P-loop containing nucleoside triphosphate hydrolases"/>
    <property type="match status" value="1"/>
</dbReference>
<comment type="caution">
    <text evidence="6">The sequence shown here is derived from an EMBL/GenBank/DDBJ whole genome shotgun (WGS) entry which is preliminary data.</text>
</comment>
<dbReference type="SUPFAM" id="SSF57850">
    <property type="entry name" value="RING/U-box"/>
    <property type="match status" value="1"/>
</dbReference>
<feature type="domain" description="RING-type" evidence="5">
    <location>
        <begin position="56"/>
        <end position="102"/>
    </location>
</feature>
<keyword evidence="1 3" id="KW-0505">Motor protein</keyword>
<evidence type="ECO:0000313" key="7">
    <source>
        <dbReference type="Proteomes" id="UP001190700"/>
    </source>
</evidence>
<accession>A0AAE0G4X7</accession>
<evidence type="ECO:0000259" key="5">
    <source>
        <dbReference type="PROSITE" id="PS50089"/>
    </source>
</evidence>
<feature type="binding site" evidence="3">
    <location>
        <begin position="396"/>
        <end position="403"/>
    </location>
    <ligand>
        <name>ATP</name>
        <dbReference type="ChEBI" id="CHEBI:30616"/>
    </ligand>
</feature>
<reference evidence="6 7" key="1">
    <citation type="journal article" date="2015" name="Genome Biol. Evol.">
        <title>Comparative Genomics of a Bacterivorous Green Alga Reveals Evolutionary Causalities and Consequences of Phago-Mixotrophic Mode of Nutrition.</title>
        <authorList>
            <person name="Burns J.A."/>
            <person name="Paasch A."/>
            <person name="Narechania A."/>
            <person name="Kim E."/>
        </authorList>
    </citation>
    <scope>NUCLEOTIDE SEQUENCE [LARGE SCALE GENOMIC DNA]</scope>
    <source>
        <strain evidence="6 7">PLY_AMNH</strain>
    </source>
</reference>
<dbReference type="InterPro" id="IPR027417">
    <property type="entry name" value="P-loop_NTPase"/>
</dbReference>
<dbReference type="GO" id="GO:0003777">
    <property type="term" value="F:microtubule motor activity"/>
    <property type="evidence" value="ECO:0007669"/>
    <property type="project" value="InterPro"/>
</dbReference>
<dbReference type="GO" id="GO:0005874">
    <property type="term" value="C:microtubule"/>
    <property type="evidence" value="ECO:0007669"/>
    <property type="project" value="TreeGrafter"/>
</dbReference>
<evidence type="ECO:0008006" key="8">
    <source>
        <dbReference type="Google" id="ProtNLM"/>
    </source>
</evidence>